<protein>
    <submittedName>
        <fullName evidence="1">Uncharacterized protein</fullName>
    </submittedName>
</protein>
<proteinExistence type="predicted"/>
<gene>
    <name evidence="1" type="ORF">GJQ69_01185</name>
</gene>
<dbReference type="KEGG" id="clf:GJQ69_01185"/>
<sequence length="510" mass="58647">MKQIHEFAVKWIDKFRDQKINYIELIDHYMADDCTALGFEMDCGHAFERVYGAAVNNSDELDKVIDDITDISLLGSAIYSQWRYFNHWAYTGTEILEPQNRAWFILALSRLALLSGENPFIFQGTLKKMRIVSNNICYGPMPEPDEEVEQHLTINDEGRIWFSGYNFGHGGERYEKARSRNFKIEKADTDKLFDAIVAYFSNGYDEIFAADIGDWVMELTNTDGKTYKFRGSLCADFEVDGIDLSDLIRDTLGLPNLYVFDGNNKPDKIKRIVLDYHRVTKIKPKEVPEGATWEFVTWDYTEQLIIDREKETLEHIQNIGTGCKVSRKYEIEGGIEGLLDDFDAEDLFGNIVGNPDDAVENPNETKDYKITIDYKKNPQKIITGTFDKNGLPDDFEEFADAVFGFIRFYGLGEILDPSVYGKVKRLTTDYIYCSVVFDEGQKSYYYLTDDDSIEIGDFVLVPVGKDNHEAVVEVVNIEYFSVENVPLPVEKTKRIIRKCTDENFNLPDLE</sequence>
<dbReference type="AlphaFoldDB" id="A0A859DTB0"/>
<dbReference type="EMBL" id="CP046051">
    <property type="protein sequence ID" value="QKN24725.1"/>
    <property type="molecule type" value="Genomic_DNA"/>
</dbReference>
<organism evidence="1 2">
    <name type="scientific">Caproicibacterium lactatifermentans</name>
    <dbReference type="NCBI Taxonomy" id="2666138"/>
    <lineage>
        <taxon>Bacteria</taxon>
        <taxon>Bacillati</taxon>
        <taxon>Bacillota</taxon>
        <taxon>Clostridia</taxon>
        <taxon>Eubacteriales</taxon>
        <taxon>Oscillospiraceae</taxon>
        <taxon>Caproicibacterium</taxon>
    </lineage>
</organism>
<dbReference type="Proteomes" id="UP000501316">
    <property type="component" value="Chromosome"/>
</dbReference>
<accession>A0A859DTB0</accession>
<name>A0A859DTB0_9FIRM</name>
<evidence type="ECO:0000313" key="2">
    <source>
        <dbReference type="Proteomes" id="UP000501316"/>
    </source>
</evidence>
<reference evidence="1 2" key="1">
    <citation type="submission" date="2019-11" db="EMBL/GenBank/DDBJ databases">
        <authorList>
            <person name="Ren C."/>
            <person name="Wang H."/>
            <person name="Xu Y."/>
        </authorList>
    </citation>
    <scope>NUCLEOTIDE SEQUENCE [LARGE SCALE GENOMIC DNA]</scope>
    <source>
        <strain evidence="1 2">LBM 19010</strain>
    </source>
</reference>
<evidence type="ECO:0000313" key="1">
    <source>
        <dbReference type="EMBL" id="QKN24725.1"/>
    </source>
</evidence>